<dbReference type="OMA" id="FVPMTNW"/>
<dbReference type="VEuPathDB" id="TriTrypDB:BSAL_48735"/>
<dbReference type="AlphaFoldDB" id="A0A0S4KPQ6"/>
<gene>
    <name evidence="1" type="ORF">BSAL_48735</name>
</gene>
<name>A0A0S4KPQ6_BODSA</name>
<proteinExistence type="predicted"/>
<dbReference type="OrthoDB" id="268407at2759"/>
<sequence>MNPYLAHTIPLAKGKDVHNRIAKLALYKECLALAISIEDRKSAGMTLKEVRTQWREHRGAGGSSLEVQLASVLDRIAYGRMCITKQRLRNVPNASEDYDWDVINPLENHAKRMHKKRSEKASPDAYPIGEGRRDFVPMTNWGGGNVMDPDVTKKHKELTERQFFMGPTWRAKPKPVMLEDLSFEEQMHMHFQPKPKMRKTPKKEY</sequence>
<reference evidence="2" key="1">
    <citation type="submission" date="2015-09" db="EMBL/GenBank/DDBJ databases">
        <authorList>
            <consortium name="Pathogen Informatics"/>
        </authorList>
    </citation>
    <scope>NUCLEOTIDE SEQUENCE [LARGE SCALE GENOMIC DNA]</scope>
    <source>
        <strain evidence="2">Lake Konstanz</strain>
    </source>
</reference>
<evidence type="ECO:0000313" key="1">
    <source>
        <dbReference type="EMBL" id="CUI15623.1"/>
    </source>
</evidence>
<evidence type="ECO:0000313" key="2">
    <source>
        <dbReference type="Proteomes" id="UP000051952"/>
    </source>
</evidence>
<dbReference type="Proteomes" id="UP000051952">
    <property type="component" value="Unassembled WGS sequence"/>
</dbReference>
<dbReference type="EMBL" id="CYKH01002252">
    <property type="protein sequence ID" value="CUI15623.1"/>
    <property type="molecule type" value="Genomic_DNA"/>
</dbReference>
<accession>A0A0S4KPQ6</accession>
<keyword evidence="2" id="KW-1185">Reference proteome</keyword>
<protein>
    <submittedName>
        <fullName evidence="1">Uncharacterized protein</fullName>
    </submittedName>
</protein>
<organism evidence="1 2">
    <name type="scientific">Bodo saltans</name>
    <name type="common">Flagellated protozoan</name>
    <dbReference type="NCBI Taxonomy" id="75058"/>
    <lineage>
        <taxon>Eukaryota</taxon>
        <taxon>Discoba</taxon>
        <taxon>Euglenozoa</taxon>
        <taxon>Kinetoplastea</taxon>
        <taxon>Metakinetoplastina</taxon>
        <taxon>Eubodonida</taxon>
        <taxon>Bodonidae</taxon>
        <taxon>Bodo</taxon>
    </lineage>
</organism>